<comment type="caution">
    <text evidence="1">The sequence shown here is derived from an EMBL/GenBank/DDBJ whole genome shotgun (WGS) entry which is preliminary data.</text>
</comment>
<accession>A0ABP5AZ91</accession>
<name>A0ABP5AZ91_9MICO</name>
<gene>
    <name evidence="1" type="ORF">GCM10009775_15540</name>
</gene>
<keyword evidence="2" id="KW-1185">Reference proteome</keyword>
<dbReference type="EMBL" id="BAAAOF010000002">
    <property type="protein sequence ID" value="GAA1924093.1"/>
    <property type="molecule type" value="Genomic_DNA"/>
</dbReference>
<reference evidence="2" key="1">
    <citation type="journal article" date="2019" name="Int. J. Syst. Evol. Microbiol.">
        <title>The Global Catalogue of Microorganisms (GCM) 10K type strain sequencing project: providing services to taxonomists for standard genome sequencing and annotation.</title>
        <authorList>
            <consortium name="The Broad Institute Genomics Platform"/>
            <consortium name="The Broad Institute Genome Sequencing Center for Infectious Disease"/>
            <person name="Wu L."/>
            <person name="Ma J."/>
        </authorList>
    </citation>
    <scope>NUCLEOTIDE SEQUENCE [LARGE SCALE GENOMIC DNA]</scope>
    <source>
        <strain evidence="2">JCM 14900</strain>
    </source>
</reference>
<evidence type="ECO:0000313" key="2">
    <source>
        <dbReference type="Proteomes" id="UP001501343"/>
    </source>
</evidence>
<organism evidence="1 2">
    <name type="scientific">Microbacterium aoyamense</name>
    <dbReference type="NCBI Taxonomy" id="344166"/>
    <lineage>
        <taxon>Bacteria</taxon>
        <taxon>Bacillati</taxon>
        <taxon>Actinomycetota</taxon>
        <taxon>Actinomycetes</taxon>
        <taxon>Micrococcales</taxon>
        <taxon>Microbacteriaceae</taxon>
        <taxon>Microbacterium</taxon>
    </lineage>
</organism>
<protein>
    <submittedName>
        <fullName evidence="1">Uncharacterized protein</fullName>
    </submittedName>
</protein>
<sequence length="56" mass="5625">MRALAGAASTSDAVTDAAATAATVAQGRREKAEFILILSSGGRGTLSEYRPEVSAA</sequence>
<dbReference type="Proteomes" id="UP001501343">
    <property type="component" value="Unassembled WGS sequence"/>
</dbReference>
<evidence type="ECO:0000313" key="1">
    <source>
        <dbReference type="EMBL" id="GAA1924093.1"/>
    </source>
</evidence>
<proteinExistence type="predicted"/>